<organism evidence="2 3">
    <name type="scientific">Candidatus Zambryskibacteria bacterium RIFCSPHIGHO2_01_FULL_46_30</name>
    <dbReference type="NCBI Taxonomy" id="1802739"/>
    <lineage>
        <taxon>Bacteria</taxon>
        <taxon>Candidatus Zambryskiibacteriota</taxon>
    </lineage>
</organism>
<feature type="region of interest" description="Disordered" evidence="1">
    <location>
        <begin position="122"/>
        <end position="190"/>
    </location>
</feature>
<evidence type="ECO:0000256" key="1">
    <source>
        <dbReference type="SAM" id="MobiDB-lite"/>
    </source>
</evidence>
<evidence type="ECO:0000313" key="3">
    <source>
        <dbReference type="Proteomes" id="UP000177746"/>
    </source>
</evidence>
<reference evidence="2 3" key="1">
    <citation type="journal article" date="2016" name="Nat. Commun.">
        <title>Thousands of microbial genomes shed light on interconnected biogeochemical processes in an aquifer system.</title>
        <authorList>
            <person name="Anantharaman K."/>
            <person name="Brown C.T."/>
            <person name="Hug L.A."/>
            <person name="Sharon I."/>
            <person name="Castelle C.J."/>
            <person name="Probst A.J."/>
            <person name="Thomas B.C."/>
            <person name="Singh A."/>
            <person name="Wilkins M.J."/>
            <person name="Karaoz U."/>
            <person name="Brodie E.L."/>
            <person name="Williams K.H."/>
            <person name="Hubbard S.S."/>
            <person name="Banfield J.F."/>
        </authorList>
    </citation>
    <scope>NUCLEOTIDE SEQUENCE [LARGE SCALE GENOMIC DNA]</scope>
</reference>
<dbReference type="AlphaFoldDB" id="A0A1G2T7G4"/>
<feature type="compositionally biased region" description="Basic and acidic residues" evidence="1">
    <location>
        <begin position="176"/>
        <end position="190"/>
    </location>
</feature>
<proteinExistence type="predicted"/>
<name>A0A1G2T7G4_9BACT</name>
<dbReference type="EMBL" id="MHVI01000003">
    <property type="protein sequence ID" value="OHA92561.1"/>
    <property type="molecule type" value="Genomic_DNA"/>
</dbReference>
<dbReference type="Proteomes" id="UP000177746">
    <property type="component" value="Unassembled WGS sequence"/>
</dbReference>
<evidence type="ECO:0000313" key="2">
    <source>
        <dbReference type="EMBL" id="OHA92561.1"/>
    </source>
</evidence>
<protein>
    <submittedName>
        <fullName evidence="2">Uncharacterized protein</fullName>
    </submittedName>
</protein>
<comment type="caution">
    <text evidence="2">The sequence shown here is derived from an EMBL/GenBank/DDBJ whole genome shotgun (WGS) entry which is preliminary data.</text>
</comment>
<gene>
    <name evidence="2" type="ORF">A2665_02415</name>
</gene>
<sequence>MNETDKLIEEQLKTLPPNLRQAIDAVPWKALVQDIGKANALDAEQIASLEQETMFIIYAFENPNDYVSNIIKEVGVSEESAYTIAESVADKIFDPISQKSESGEATEEPIVITAETKEEALKELSRRSMKNQNPPALVPELAPSNLPMIEPPSAQIEPKALSQEAKSEPKVSLPDYRYEGDNDPYREPLV</sequence>
<accession>A0A1G2T7G4</accession>